<reference evidence="1 2" key="1">
    <citation type="journal article" date="2011" name="Stand. Genomic Sci.">
        <title>Complete genome sequence of Desulfobulbus propionicus type strain (1pr3).</title>
        <authorList>
            <person name="Pagani I."/>
            <person name="Lapidus A."/>
            <person name="Nolan M."/>
            <person name="Lucas S."/>
            <person name="Hammon N."/>
            <person name="Deshpande S."/>
            <person name="Cheng J.F."/>
            <person name="Chertkov O."/>
            <person name="Davenport K."/>
            <person name="Tapia R."/>
            <person name="Han C."/>
            <person name="Goodwin L."/>
            <person name="Pitluck S."/>
            <person name="Liolios K."/>
            <person name="Mavromatis K."/>
            <person name="Ivanova N."/>
            <person name="Mikhailova N."/>
            <person name="Pati A."/>
            <person name="Chen A."/>
            <person name="Palaniappan K."/>
            <person name="Land M."/>
            <person name="Hauser L."/>
            <person name="Chang Y.J."/>
            <person name="Jeffries C.D."/>
            <person name="Detter J.C."/>
            <person name="Brambilla E."/>
            <person name="Kannan K.P."/>
            <person name="Djao O.D."/>
            <person name="Rohde M."/>
            <person name="Pukall R."/>
            <person name="Spring S."/>
            <person name="Goker M."/>
            <person name="Sikorski J."/>
            <person name="Woyke T."/>
            <person name="Bristow J."/>
            <person name="Eisen J.A."/>
            <person name="Markowitz V."/>
            <person name="Hugenholtz P."/>
            <person name="Kyrpides N.C."/>
            <person name="Klenk H.P."/>
        </authorList>
    </citation>
    <scope>NUCLEOTIDE SEQUENCE [LARGE SCALE GENOMIC DNA]</scope>
    <source>
        <strain evidence="2">ATCC 33891 / DSM 2032 / 1pr3</strain>
    </source>
</reference>
<dbReference type="EMBL" id="CP002364">
    <property type="protein sequence ID" value="ADW19273.1"/>
    <property type="molecule type" value="Genomic_DNA"/>
</dbReference>
<sequence length="36" mass="4397">MYNIPPPKRLAKLPRLYATDNTPLDDIRIHLHFFYR</sequence>
<evidence type="ECO:0000313" key="1">
    <source>
        <dbReference type="EMBL" id="ADW19273.1"/>
    </source>
</evidence>
<proteinExistence type="predicted"/>
<keyword evidence="2" id="KW-1185">Reference proteome</keyword>
<dbReference type="Proteomes" id="UP000006365">
    <property type="component" value="Chromosome"/>
</dbReference>
<name>A0A7U3YPQ1_DESPD</name>
<dbReference type="KEGG" id="dpr:Despr_3144"/>
<evidence type="ECO:0000313" key="2">
    <source>
        <dbReference type="Proteomes" id="UP000006365"/>
    </source>
</evidence>
<organism evidence="1 2">
    <name type="scientific">Desulfobulbus propionicus (strain ATCC 33891 / DSM 2032 / VKM B-1956 / 1pr3)</name>
    <dbReference type="NCBI Taxonomy" id="577650"/>
    <lineage>
        <taxon>Bacteria</taxon>
        <taxon>Pseudomonadati</taxon>
        <taxon>Thermodesulfobacteriota</taxon>
        <taxon>Desulfobulbia</taxon>
        <taxon>Desulfobulbales</taxon>
        <taxon>Desulfobulbaceae</taxon>
        <taxon>Desulfobulbus</taxon>
    </lineage>
</organism>
<gene>
    <name evidence="1" type="ordered locus">Despr_3144</name>
</gene>
<dbReference type="AlphaFoldDB" id="A0A7U3YPQ1"/>
<accession>A0A7U3YPQ1</accession>
<protein>
    <submittedName>
        <fullName evidence="1">Uncharacterized protein</fullName>
    </submittedName>
</protein>